<accession>A0A0F9UCI1</accession>
<comment type="caution">
    <text evidence="1">The sequence shown here is derived from an EMBL/GenBank/DDBJ whole genome shotgun (WGS) entry which is preliminary data.</text>
</comment>
<reference evidence="1" key="1">
    <citation type="journal article" date="2015" name="Nature">
        <title>Complex archaea that bridge the gap between prokaryotes and eukaryotes.</title>
        <authorList>
            <person name="Spang A."/>
            <person name="Saw J.H."/>
            <person name="Jorgensen S.L."/>
            <person name="Zaremba-Niedzwiedzka K."/>
            <person name="Martijn J."/>
            <person name="Lind A.E."/>
            <person name="van Eijk R."/>
            <person name="Schleper C."/>
            <person name="Guy L."/>
            <person name="Ettema T.J."/>
        </authorList>
    </citation>
    <scope>NUCLEOTIDE SEQUENCE</scope>
</reference>
<proteinExistence type="predicted"/>
<gene>
    <name evidence="1" type="ORF">LCGC14_0224690</name>
</gene>
<dbReference type="EMBL" id="LAZR01000107">
    <property type="protein sequence ID" value="KKN90885.1"/>
    <property type="molecule type" value="Genomic_DNA"/>
</dbReference>
<dbReference type="AlphaFoldDB" id="A0A0F9UCI1"/>
<name>A0A0F9UCI1_9ZZZZ</name>
<organism evidence="1">
    <name type="scientific">marine sediment metagenome</name>
    <dbReference type="NCBI Taxonomy" id="412755"/>
    <lineage>
        <taxon>unclassified sequences</taxon>
        <taxon>metagenomes</taxon>
        <taxon>ecological metagenomes</taxon>
    </lineage>
</organism>
<evidence type="ECO:0000313" key="1">
    <source>
        <dbReference type="EMBL" id="KKN90885.1"/>
    </source>
</evidence>
<sequence length="61" mass="7205">MSDIRHFRGRHKIKVLIQSGKHAYIKHLEDGYVGNKEIGYKNVKKLEKDITVVRLCWGRKL</sequence>
<protein>
    <submittedName>
        <fullName evidence="1">Uncharacterized protein</fullName>
    </submittedName>
</protein>